<dbReference type="AlphaFoldDB" id="A0A2K9J169"/>
<dbReference type="STRING" id="302167.GCA_900166595_01434"/>
<sequence length="30" mass="3457">MMKKQLFQTTTTNQHTYYFVASSGVCLTIN</sequence>
<organism evidence="1 2">
    <name type="scientific">Virgibacillus dokdonensis</name>
    <dbReference type="NCBI Taxonomy" id="302167"/>
    <lineage>
        <taxon>Bacteria</taxon>
        <taxon>Bacillati</taxon>
        <taxon>Bacillota</taxon>
        <taxon>Bacilli</taxon>
        <taxon>Bacillales</taxon>
        <taxon>Bacillaceae</taxon>
        <taxon>Virgibacillus</taxon>
    </lineage>
</organism>
<evidence type="ECO:0000313" key="2">
    <source>
        <dbReference type="Proteomes" id="UP000234237"/>
    </source>
</evidence>
<dbReference type="EMBL" id="CP018622">
    <property type="protein sequence ID" value="AUJ25669.1"/>
    <property type="molecule type" value="Genomic_DNA"/>
</dbReference>
<proteinExistence type="predicted"/>
<dbReference type="KEGG" id="vpn:A21D_02623"/>
<gene>
    <name evidence="1" type="ORF">A21D_02623</name>
</gene>
<protein>
    <submittedName>
        <fullName evidence="1">Uncharacterized protein</fullName>
    </submittedName>
</protein>
<name>A0A2K9J169_9BACI</name>
<evidence type="ECO:0000313" key="1">
    <source>
        <dbReference type="EMBL" id="AUJ25669.1"/>
    </source>
</evidence>
<reference evidence="2" key="1">
    <citation type="submission" date="2016-11" db="EMBL/GenBank/DDBJ databases">
        <title>Complete genome sequence of Virgibacillus pantothenticus 21D, a halophilic bacterium isolated from the deep hypersaline anoxic basin Discovery in the Mediterranean Sea.</title>
        <authorList>
            <person name="Zeaiter Z."/>
            <person name="Booth J.M."/>
            <person name="Prosdocimi E.M."/>
            <person name="Mapelli F."/>
            <person name="Fusi M."/>
            <person name="Daffonchio D."/>
            <person name="Borin S."/>
            <person name="Crotti E."/>
        </authorList>
    </citation>
    <scope>NUCLEOTIDE SEQUENCE [LARGE SCALE GENOMIC DNA]</scope>
    <source>
        <strain evidence="2">21D</strain>
    </source>
</reference>
<accession>A0A2K9J169</accession>
<dbReference type="Proteomes" id="UP000234237">
    <property type="component" value="Chromosome"/>
</dbReference>